<dbReference type="Proteomes" id="UP000184038">
    <property type="component" value="Unassembled WGS sequence"/>
</dbReference>
<accession>A0A1M7F8Z4</accession>
<dbReference type="GO" id="GO:0005829">
    <property type="term" value="C:cytosol"/>
    <property type="evidence" value="ECO:0007669"/>
    <property type="project" value="TreeGrafter"/>
</dbReference>
<dbReference type="Pfam" id="PF02082">
    <property type="entry name" value="Rrf2"/>
    <property type="match status" value="1"/>
</dbReference>
<gene>
    <name evidence="1" type="ORF">SAMN02746066_00483</name>
</gene>
<name>A0A1M7F8Z4_9FIRM</name>
<dbReference type="InterPro" id="IPR036388">
    <property type="entry name" value="WH-like_DNA-bd_sf"/>
</dbReference>
<proteinExistence type="predicted"/>
<dbReference type="InterPro" id="IPR000944">
    <property type="entry name" value="Tscrpt_reg_Rrf2"/>
</dbReference>
<dbReference type="SUPFAM" id="SSF46785">
    <property type="entry name" value="Winged helix' DNA-binding domain"/>
    <property type="match status" value="1"/>
</dbReference>
<dbReference type="PANTHER" id="PTHR33221">
    <property type="entry name" value="WINGED HELIX-TURN-HELIX TRANSCRIPTIONAL REGULATOR, RRF2 FAMILY"/>
    <property type="match status" value="1"/>
</dbReference>
<dbReference type="STRING" id="1120996.SAMN02746066_00483"/>
<dbReference type="InterPro" id="IPR036390">
    <property type="entry name" value="WH_DNA-bd_sf"/>
</dbReference>
<protein>
    <submittedName>
        <fullName evidence="1">Rrf2 family protein</fullName>
    </submittedName>
</protein>
<evidence type="ECO:0000313" key="1">
    <source>
        <dbReference type="EMBL" id="SHM00460.1"/>
    </source>
</evidence>
<evidence type="ECO:0000313" key="2">
    <source>
        <dbReference type="Proteomes" id="UP000184038"/>
    </source>
</evidence>
<dbReference type="GO" id="GO:0003700">
    <property type="term" value="F:DNA-binding transcription factor activity"/>
    <property type="evidence" value="ECO:0007669"/>
    <property type="project" value="TreeGrafter"/>
</dbReference>
<dbReference type="AlphaFoldDB" id="A0A1M7F8Z4"/>
<keyword evidence="2" id="KW-1185">Reference proteome</keyword>
<dbReference type="PANTHER" id="PTHR33221:SF15">
    <property type="entry name" value="HTH-TYPE TRANSCRIPTIONAL REGULATOR YWGB-RELATED"/>
    <property type="match status" value="1"/>
</dbReference>
<sequence>MEKEYTIKNVQKCQQGKGIINMTSEFAIAVHALVFLNHKGDCQSSEQIASNVCTNPARLRKVLAKLKKAELIATKEGKEGGYYFPLDSSAVNLKQVLVSLEEAPITVSKQTGDMDNNCQIASGMGAIMDDVYGKMNNACVEVLREITVLDIDQKIFG</sequence>
<reference evidence="1 2" key="1">
    <citation type="submission" date="2016-11" db="EMBL/GenBank/DDBJ databases">
        <authorList>
            <person name="Jaros S."/>
            <person name="Januszkiewicz K."/>
            <person name="Wedrychowicz H."/>
        </authorList>
    </citation>
    <scope>NUCLEOTIDE SEQUENCE [LARGE SCALE GENOMIC DNA]</scope>
    <source>
        <strain evidence="1 2">DSM 15930</strain>
    </source>
</reference>
<organism evidence="1 2">
    <name type="scientific">Anaerosporobacter mobilis DSM 15930</name>
    <dbReference type="NCBI Taxonomy" id="1120996"/>
    <lineage>
        <taxon>Bacteria</taxon>
        <taxon>Bacillati</taxon>
        <taxon>Bacillota</taxon>
        <taxon>Clostridia</taxon>
        <taxon>Lachnospirales</taxon>
        <taxon>Lachnospiraceae</taxon>
        <taxon>Anaerosporobacter</taxon>
    </lineage>
</organism>
<dbReference type="Gene3D" id="1.10.10.10">
    <property type="entry name" value="Winged helix-like DNA-binding domain superfamily/Winged helix DNA-binding domain"/>
    <property type="match status" value="1"/>
</dbReference>
<dbReference type="PROSITE" id="PS51197">
    <property type="entry name" value="HTH_RRF2_2"/>
    <property type="match status" value="1"/>
</dbReference>
<dbReference type="EMBL" id="FRCP01000005">
    <property type="protein sequence ID" value="SHM00460.1"/>
    <property type="molecule type" value="Genomic_DNA"/>
</dbReference>